<proteinExistence type="predicted"/>
<keyword evidence="2" id="KW-1185">Reference proteome</keyword>
<dbReference type="Proteomes" id="UP001597549">
    <property type="component" value="Unassembled WGS sequence"/>
</dbReference>
<name>A0ABW5ZAQ9_9FLAO</name>
<sequence length="188" mass="22029">MKNKLKITWFGEGIEYRKLELPVATLQRWEVVAGDYKKEFPAIIIDPFFFLKLKEENWDSLEVVPYVETIVLLPTPKNQIEIWFKKKKIAKLRIQDVLSQQTLFPLFKNNFKPFELEKGLHIKQKTIGQIASFEILLDFDFITFEDIEFQFVKIDDLDVLQGLHIKGVIIPFKKKDSNVVSQDALVIG</sequence>
<accession>A0ABW5ZAQ9</accession>
<organism evidence="1 2">
    <name type="scientific">Flavobacterium ardleyense</name>
    <dbReference type="NCBI Taxonomy" id="2038737"/>
    <lineage>
        <taxon>Bacteria</taxon>
        <taxon>Pseudomonadati</taxon>
        <taxon>Bacteroidota</taxon>
        <taxon>Flavobacteriia</taxon>
        <taxon>Flavobacteriales</taxon>
        <taxon>Flavobacteriaceae</taxon>
        <taxon>Flavobacterium</taxon>
    </lineage>
</organism>
<comment type="caution">
    <text evidence="1">The sequence shown here is derived from an EMBL/GenBank/DDBJ whole genome shotgun (WGS) entry which is preliminary data.</text>
</comment>
<dbReference type="EMBL" id="JBHUOL010000018">
    <property type="protein sequence ID" value="MFD2909580.1"/>
    <property type="molecule type" value="Genomic_DNA"/>
</dbReference>
<evidence type="ECO:0000313" key="2">
    <source>
        <dbReference type="Proteomes" id="UP001597549"/>
    </source>
</evidence>
<evidence type="ECO:0000313" key="1">
    <source>
        <dbReference type="EMBL" id="MFD2909580.1"/>
    </source>
</evidence>
<protein>
    <submittedName>
        <fullName evidence="1">Uncharacterized protein</fullName>
    </submittedName>
</protein>
<gene>
    <name evidence="1" type="ORF">ACFSX9_12650</name>
</gene>
<dbReference type="RefSeq" id="WP_379808201.1">
    <property type="nucleotide sequence ID" value="NZ_JBHUOL010000018.1"/>
</dbReference>
<reference evidence="2" key="1">
    <citation type="journal article" date="2019" name="Int. J. Syst. Evol. Microbiol.">
        <title>The Global Catalogue of Microorganisms (GCM) 10K type strain sequencing project: providing services to taxonomists for standard genome sequencing and annotation.</title>
        <authorList>
            <consortium name="The Broad Institute Genomics Platform"/>
            <consortium name="The Broad Institute Genome Sequencing Center for Infectious Disease"/>
            <person name="Wu L."/>
            <person name="Ma J."/>
        </authorList>
    </citation>
    <scope>NUCLEOTIDE SEQUENCE [LARGE SCALE GENOMIC DNA]</scope>
    <source>
        <strain evidence="2">KCTC 52644</strain>
    </source>
</reference>